<accession>A0A2A5JLM4</accession>
<feature type="transmembrane region" description="Helical" evidence="1">
    <location>
        <begin position="889"/>
        <end position="909"/>
    </location>
</feature>
<keyword evidence="3" id="KW-1185">Reference proteome</keyword>
<name>A0A2A5JLM4_PSEO7</name>
<keyword evidence="1" id="KW-0812">Transmembrane</keyword>
<feature type="transmembrane region" description="Helical" evidence="1">
    <location>
        <begin position="462"/>
        <end position="481"/>
    </location>
</feature>
<dbReference type="Gene3D" id="3.30.2090.10">
    <property type="entry name" value="Multidrug efflux transporter AcrB TolC docking domain, DN and DC subdomains"/>
    <property type="match status" value="2"/>
</dbReference>
<dbReference type="PANTHER" id="PTHR32063">
    <property type="match status" value="1"/>
</dbReference>
<dbReference type="AlphaFoldDB" id="A0A2A5JLM4"/>
<dbReference type="EMBL" id="NKHF01000096">
    <property type="protein sequence ID" value="PCK30151.1"/>
    <property type="molecule type" value="Genomic_DNA"/>
</dbReference>
<dbReference type="Gene3D" id="3.30.70.1430">
    <property type="entry name" value="Multidrug efflux transporter AcrB pore domain"/>
    <property type="match status" value="2"/>
</dbReference>
<feature type="transmembrane region" description="Helical" evidence="1">
    <location>
        <begin position="357"/>
        <end position="374"/>
    </location>
</feature>
<evidence type="ECO:0000256" key="1">
    <source>
        <dbReference type="SAM" id="Phobius"/>
    </source>
</evidence>
<dbReference type="RefSeq" id="WP_099643594.1">
    <property type="nucleotide sequence ID" value="NZ_NKHF01000096.1"/>
</dbReference>
<feature type="transmembrane region" description="Helical" evidence="1">
    <location>
        <begin position="915"/>
        <end position="938"/>
    </location>
</feature>
<dbReference type="Proteomes" id="UP000228621">
    <property type="component" value="Unassembled WGS sequence"/>
</dbReference>
<feature type="transmembrane region" description="Helical" evidence="1">
    <location>
        <begin position="14"/>
        <end position="34"/>
    </location>
</feature>
<feature type="transmembrane region" description="Helical" evidence="1">
    <location>
        <begin position="954"/>
        <end position="973"/>
    </location>
</feature>
<dbReference type="SUPFAM" id="SSF82714">
    <property type="entry name" value="Multidrug efflux transporter AcrB TolC docking domain, DN and DC subdomains"/>
    <property type="match status" value="2"/>
</dbReference>
<feature type="transmembrane region" description="Helical" evidence="1">
    <location>
        <begin position="335"/>
        <end position="351"/>
    </location>
</feature>
<dbReference type="GO" id="GO:0042910">
    <property type="term" value="F:xenobiotic transmembrane transporter activity"/>
    <property type="evidence" value="ECO:0007669"/>
    <property type="project" value="TreeGrafter"/>
</dbReference>
<evidence type="ECO:0000313" key="2">
    <source>
        <dbReference type="EMBL" id="PCK30151.1"/>
    </source>
</evidence>
<protein>
    <submittedName>
        <fullName evidence="2">Acriflavin resistance protein</fullName>
    </submittedName>
</protein>
<dbReference type="PANTHER" id="PTHR32063:SF33">
    <property type="entry name" value="RND SUPERFAMILY EFFLUX PUMP PERMEASE COMPONENT"/>
    <property type="match status" value="1"/>
</dbReference>
<dbReference type="Pfam" id="PF00873">
    <property type="entry name" value="ACR_tran"/>
    <property type="match status" value="1"/>
</dbReference>
<dbReference type="InterPro" id="IPR027463">
    <property type="entry name" value="AcrB_DN_DC_subdom"/>
</dbReference>
<dbReference type="InterPro" id="IPR001036">
    <property type="entry name" value="Acrflvin-R"/>
</dbReference>
<dbReference type="PRINTS" id="PR00702">
    <property type="entry name" value="ACRIFLAVINRP"/>
</dbReference>
<feature type="transmembrane region" description="Helical" evidence="1">
    <location>
        <begin position="430"/>
        <end position="450"/>
    </location>
</feature>
<dbReference type="Gene3D" id="3.30.70.1320">
    <property type="entry name" value="Multidrug efflux transporter AcrB pore domain like"/>
    <property type="match status" value="1"/>
</dbReference>
<evidence type="ECO:0000313" key="3">
    <source>
        <dbReference type="Proteomes" id="UP000228621"/>
    </source>
</evidence>
<dbReference type="Gene3D" id="1.20.1640.10">
    <property type="entry name" value="Multidrug efflux transporter AcrB transmembrane domain"/>
    <property type="match status" value="2"/>
</dbReference>
<reference evidence="3" key="1">
    <citation type="journal article" date="2019" name="Genome Announc.">
        <title>Draft Genome Sequence of Pseudoalteromonas piscicida Strain 36Y ROTHPW, an Hypersaline Seawater Isolate from the South Coast of Sonora, Mexico.</title>
        <authorList>
            <person name="Sanchez-Diaz R."/>
            <person name="Molina-Garza Z.J."/>
            <person name="Cruz-Suarez L.E."/>
            <person name="Selvin J."/>
            <person name="Kiran G.S."/>
            <person name="Ibarra-Gamez J.C."/>
            <person name="Gomez-Gil B."/>
            <person name="Galaviz-Silva L."/>
        </authorList>
    </citation>
    <scope>NUCLEOTIDE SEQUENCE [LARGE SCALE GENOMIC DNA]</scope>
    <source>
        <strain evidence="3">36Y_RITHPW</strain>
    </source>
</reference>
<feature type="transmembrane region" description="Helical" evidence="1">
    <location>
        <begin position="864"/>
        <end position="882"/>
    </location>
</feature>
<feature type="transmembrane region" description="Helical" evidence="1">
    <location>
        <begin position="529"/>
        <end position="548"/>
    </location>
</feature>
<keyword evidence="1" id="KW-1133">Transmembrane helix</keyword>
<gene>
    <name evidence="2" type="ORF">CEX98_19035</name>
</gene>
<feature type="transmembrane region" description="Helical" evidence="1">
    <location>
        <begin position="985"/>
        <end position="1008"/>
    </location>
</feature>
<dbReference type="GO" id="GO:0005886">
    <property type="term" value="C:plasma membrane"/>
    <property type="evidence" value="ECO:0007669"/>
    <property type="project" value="TreeGrafter"/>
</dbReference>
<proteinExistence type="predicted"/>
<keyword evidence="1" id="KW-0472">Membrane</keyword>
<comment type="caution">
    <text evidence="2">The sequence shown here is derived from an EMBL/GenBank/DDBJ whole genome shotgun (WGS) entry which is preliminary data.</text>
</comment>
<sequence>MLRNVIAWFIKNPIAVNLLMLFLLIGGALSFLSINKQLLPLEPNQQIEIIVEYPGASAAEVKIGVTEKIENALQGLPEVRRMVGLSNKELARVRLTLSDDSDAQQLLARVKREIDALSTLPSGIERPVIEYIPPRHTVMFLALYGSADQKNLKMAAAKLQRELLLLPEVQYVDHDSGRDFEVSIEVDPDALRRYGLTMTQLSERINAYSINQTGGFIRNEQGEITVRMENQAYRSGEFATIPVLTLPSGATVLLGEVATVNDTLADGAFFASFDGKPARIFQISAAPEQDIAVVSEAVKRYLATHSASLEAGLTATAWLDFNYYVEGRLDMMMENLLAGALLVFVVLSLFLRPRIAMWVMAGIPISYLGTMMLLPMESVSVTLNLMSMFGFILVLGIVVDDAIVVSESVYHECESAGYQHASVIKGVEKVSVATVFGVLTTVTAFLPLLFVEGESRELFRSIGFVVVFAMLFSIIESKLILPAHLAAIGPKKRVTPVIDKLRHTIAVGMQSFIRGVYEPVLRALLPKRWPVVSAFLALFMVAMGMLSGGHVKWIGDARVPHDFPSIQLRMESTASEAMTVEAIRAFEQTVLDVDKSLASQYGQGMVAHTAVILDGPQNAELYVKLVDDEARKLDTFALAKLWRQALPNMPGLKEYRIQETLDGDPESRDIQINVVGEAPLQVDAAAKQLEHKLNALSAVYDVTNSQSNMDIEVRLALNEMGQNLGLTPEMLMSQVTTAIYGIEVQRVLRDSFEVKVMLKYPQDYRAQLHQLDNIYIHLDDGTELLFTDVANYQLIQAPTEIRSDNGRQNVVLMASVDPLLADPDDISDLLEQSILAELSAEFPGLTFNLNGELKEQQGRMSRQAVLFLLSLFGIYALLAIPLRSYKKPLLILSVLPFCFVGAVFGHWIMGLGMSVMSLFGVIAALGVAVNDALILLVAHSKPGSRIVQVASQRFMAITLTSLTTFIGLLPLMFETDLQAHMVIPMAVSLAFGVIASSFATLFMLPVLLKSAAVKHNKSTIAAANFDLG</sequence>
<dbReference type="SUPFAM" id="SSF82693">
    <property type="entry name" value="Multidrug efflux transporter AcrB pore domain, PN1, PN2, PC1 and PC2 subdomains"/>
    <property type="match status" value="2"/>
</dbReference>
<organism evidence="2 3">
    <name type="scientific">Pseudoalteromonas piscicida</name>
    <dbReference type="NCBI Taxonomy" id="43662"/>
    <lineage>
        <taxon>Bacteria</taxon>
        <taxon>Pseudomonadati</taxon>
        <taxon>Pseudomonadota</taxon>
        <taxon>Gammaproteobacteria</taxon>
        <taxon>Alteromonadales</taxon>
        <taxon>Pseudoalteromonadaceae</taxon>
        <taxon>Pseudoalteromonas</taxon>
    </lineage>
</organism>
<dbReference type="SUPFAM" id="SSF82866">
    <property type="entry name" value="Multidrug efflux transporter AcrB transmembrane domain"/>
    <property type="match status" value="2"/>
</dbReference>
<dbReference type="Gene3D" id="3.30.70.1440">
    <property type="entry name" value="Multidrug efflux transporter AcrB pore domain"/>
    <property type="match status" value="1"/>
</dbReference>